<comment type="caution">
    <text evidence="1">The sequence shown here is derived from an EMBL/GenBank/DDBJ whole genome shotgun (WGS) entry which is preliminary data.</text>
</comment>
<name>A0ABQ7EUJ0_BRACR</name>
<dbReference type="Proteomes" id="UP000266723">
    <property type="component" value="Unassembled WGS sequence"/>
</dbReference>
<accession>A0ABQ7EUJ0</accession>
<reference evidence="1 2" key="1">
    <citation type="journal article" date="2020" name="BMC Genomics">
        <title>Intraspecific diversification of the crop wild relative Brassica cretica Lam. using demographic model selection.</title>
        <authorList>
            <person name="Kioukis A."/>
            <person name="Michalopoulou V.A."/>
            <person name="Briers L."/>
            <person name="Pirintsos S."/>
            <person name="Studholme D.J."/>
            <person name="Pavlidis P."/>
            <person name="Sarris P.F."/>
        </authorList>
    </citation>
    <scope>NUCLEOTIDE SEQUENCE [LARGE SCALE GENOMIC DNA]</scope>
    <source>
        <strain evidence="2">cv. PFS-1207/04</strain>
    </source>
</reference>
<protein>
    <submittedName>
        <fullName evidence="1">Uncharacterized protein</fullName>
    </submittedName>
</protein>
<gene>
    <name evidence="1" type="ORF">DY000_02045772</name>
</gene>
<dbReference type="EMBL" id="QGKV02000297">
    <property type="protein sequence ID" value="KAF3607333.1"/>
    <property type="molecule type" value="Genomic_DNA"/>
</dbReference>
<evidence type="ECO:0000313" key="1">
    <source>
        <dbReference type="EMBL" id="KAF3607333.1"/>
    </source>
</evidence>
<keyword evidence="2" id="KW-1185">Reference proteome</keyword>
<proteinExistence type="predicted"/>
<sequence>MREKTKKPFFPEEAKVKKKRKIMDEERKIVPRKIKKKERRERLTVEHREGKLVEAAKGQPSKSVGPWERIKTSTNGLCALCSVQREPVLL</sequence>
<evidence type="ECO:0000313" key="2">
    <source>
        <dbReference type="Proteomes" id="UP000266723"/>
    </source>
</evidence>
<organism evidence="1 2">
    <name type="scientific">Brassica cretica</name>
    <name type="common">Mustard</name>
    <dbReference type="NCBI Taxonomy" id="69181"/>
    <lineage>
        <taxon>Eukaryota</taxon>
        <taxon>Viridiplantae</taxon>
        <taxon>Streptophyta</taxon>
        <taxon>Embryophyta</taxon>
        <taxon>Tracheophyta</taxon>
        <taxon>Spermatophyta</taxon>
        <taxon>Magnoliopsida</taxon>
        <taxon>eudicotyledons</taxon>
        <taxon>Gunneridae</taxon>
        <taxon>Pentapetalae</taxon>
        <taxon>rosids</taxon>
        <taxon>malvids</taxon>
        <taxon>Brassicales</taxon>
        <taxon>Brassicaceae</taxon>
        <taxon>Brassiceae</taxon>
        <taxon>Brassica</taxon>
    </lineage>
</organism>